<feature type="transmembrane region" description="Helical" evidence="6">
    <location>
        <begin position="140"/>
        <end position="163"/>
    </location>
</feature>
<dbReference type="OrthoDB" id="9812084at2"/>
<comment type="subcellular location">
    <subcellularLocation>
        <location evidence="1">Cell membrane</location>
        <topology evidence="1">Multi-pass membrane protein</topology>
    </subcellularLocation>
</comment>
<dbReference type="Proteomes" id="UP000198862">
    <property type="component" value="Unassembled WGS sequence"/>
</dbReference>
<evidence type="ECO:0000256" key="1">
    <source>
        <dbReference type="ARBA" id="ARBA00004651"/>
    </source>
</evidence>
<dbReference type="GO" id="GO:0033228">
    <property type="term" value="P:cysteine export across plasma membrane"/>
    <property type="evidence" value="ECO:0007669"/>
    <property type="project" value="TreeGrafter"/>
</dbReference>
<feature type="transmembrane region" description="Helical" evidence="6">
    <location>
        <begin position="183"/>
        <end position="199"/>
    </location>
</feature>
<dbReference type="STRING" id="1123010.SAMN02745724_00172"/>
<sequence length="200" mass="21934">MNTELISLILPISIFSIIATITPGPNNILLAHSGAHFGIKKTLPHVMGIRLGMISLQATILFGLGNLFKAIPSLQVILSMLATSYIIMLAIKISRSQPPSLDNKQQPMSIVQAACFQLINPKSWAMLLTASSIFTLTGDLFWPSAILSILLFNTVSIPCAFMWVTVGKMVSKKLQDPVFNKRFNFTMSGLLLLTIPMIFL</sequence>
<keyword evidence="3 6" id="KW-0812">Transmembrane</keyword>
<dbReference type="Pfam" id="PF01810">
    <property type="entry name" value="LysE"/>
    <property type="match status" value="1"/>
</dbReference>
<dbReference type="RefSeq" id="WP_091979126.1">
    <property type="nucleotide sequence ID" value="NZ_FOLO01000001.1"/>
</dbReference>
<keyword evidence="8" id="KW-1185">Reference proteome</keyword>
<accession>A0A1I1E398</accession>
<keyword evidence="4 6" id="KW-1133">Transmembrane helix</keyword>
<dbReference type="InterPro" id="IPR001123">
    <property type="entry name" value="LeuE-type"/>
</dbReference>
<evidence type="ECO:0000313" key="7">
    <source>
        <dbReference type="EMBL" id="SFB81126.1"/>
    </source>
</evidence>
<evidence type="ECO:0000256" key="5">
    <source>
        <dbReference type="ARBA" id="ARBA00023136"/>
    </source>
</evidence>
<name>A0A1I1E398_9GAMM</name>
<keyword evidence="5 6" id="KW-0472">Membrane</keyword>
<feature type="transmembrane region" description="Helical" evidence="6">
    <location>
        <begin position="51"/>
        <end position="68"/>
    </location>
</feature>
<evidence type="ECO:0000256" key="6">
    <source>
        <dbReference type="SAM" id="Phobius"/>
    </source>
</evidence>
<organism evidence="7 8">
    <name type="scientific">Pseudoalteromonas denitrificans DSM 6059</name>
    <dbReference type="NCBI Taxonomy" id="1123010"/>
    <lineage>
        <taxon>Bacteria</taxon>
        <taxon>Pseudomonadati</taxon>
        <taxon>Pseudomonadota</taxon>
        <taxon>Gammaproteobacteria</taxon>
        <taxon>Alteromonadales</taxon>
        <taxon>Pseudoalteromonadaceae</taxon>
        <taxon>Pseudoalteromonas</taxon>
    </lineage>
</organism>
<keyword evidence="2" id="KW-1003">Cell membrane</keyword>
<dbReference type="PANTHER" id="PTHR30086">
    <property type="entry name" value="ARGININE EXPORTER PROTEIN ARGO"/>
    <property type="match status" value="1"/>
</dbReference>
<proteinExistence type="predicted"/>
<evidence type="ECO:0000256" key="4">
    <source>
        <dbReference type="ARBA" id="ARBA00022989"/>
    </source>
</evidence>
<dbReference type="GO" id="GO:0015171">
    <property type="term" value="F:amino acid transmembrane transporter activity"/>
    <property type="evidence" value="ECO:0007669"/>
    <property type="project" value="TreeGrafter"/>
</dbReference>
<evidence type="ECO:0000256" key="2">
    <source>
        <dbReference type="ARBA" id="ARBA00022475"/>
    </source>
</evidence>
<feature type="transmembrane region" description="Helical" evidence="6">
    <location>
        <begin position="74"/>
        <end position="93"/>
    </location>
</feature>
<evidence type="ECO:0000313" key="8">
    <source>
        <dbReference type="Proteomes" id="UP000198862"/>
    </source>
</evidence>
<reference evidence="7 8" key="1">
    <citation type="submission" date="2016-10" db="EMBL/GenBank/DDBJ databases">
        <authorList>
            <person name="de Groot N.N."/>
        </authorList>
    </citation>
    <scope>NUCLEOTIDE SEQUENCE [LARGE SCALE GENOMIC DNA]</scope>
    <source>
        <strain evidence="7 8">DSM 6059</strain>
    </source>
</reference>
<feature type="transmembrane region" description="Helical" evidence="6">
    <location>
        <begin position="6"/>
        <end position="30"/>
    </location>
</feature>
<dbReference type="GO" id="GO:0005886">
    <property type="term" value="C:plasma membrane"/>
    <property type="evidence" value="ECO:0007669"/>
    <property type="project" value="UniProtKB-SubCell"/>
</dbReference>
<evidence type="ECO:0000256" key="3">
    <source>
        <dbReference type="ARBA" id="ARBA00022692"/>
    </source>
</evidence>
<gene>
    <name evidence="7" type="ORF">SAMN02745724_00172</name>
</gene>
<dbReference type="PANTHER" id="PTHR30086:SF20">
    <property type="entry name" value="ARGININE EXPORTER PROTEIN ARGO-RELATED"/>
    <property type="match status" value="1"/>
</dbReference>
<dbReference type="EMBL" id="FOLO01000001">
    <property type="protein sequence ID" value="SFB81126.1"/>
    <property type="molecule type" value="Genomic_DNA"/>
</dbReference>
<dbReference type="AlphaFoldDB" id="A0A1I1E398"/>
<protein>
    <submittedName>
        <fullName evidence="7">Threonine/homoserine/homoserine lactone efflux protein</fullName>
    </submittedName>
</protein>